<feature type="compositionally biased region" description="Polar residues" evidence="1">
    <location>
        <begin position="919"/>
        <end position="929"/>
    </location>
</feature>
<feature type="region of interest" description="Disordered" evidence="1">
    <location>
        <begin position="685"/>
        <end position="738"/>
    </location>
</feature>
<feature type="compositionally biased region" description="Polar residues" evidence="1">
    <location>
        <begin position="1149"/>
        <end position="1159"/>
    </location>
</feature>
<sequence length="1464" mass="160797">MNISEAGHPSSRPGLVFTEPRSRDVRPMALTEVKPSELPQEIRILSPPPTIQVSQSNGTSASRILLNFPQDTISSKDTRPPGQNGALASFQPTVPNIMAQRSSSTRGPFEHSPPALPSFPSNISTEKNPLSKQAQSREPQVPIPVTSTQNPSLSRPSQHGHSTSQNLAPSDLMSLREPQAKEQVTVPRHIMKESPPQVNSRKDEHVAHSSRTHPSDILGSTVVDSRSVMESRPDTTPGRDEQTRQDLLLPSNSSKPIQTPRASPRHISGKVQDDTPPQNHAILAHPGKQDLKSRTPPFISNTPLQEFTPPAPRQHLSDRSSHQENRIHPPVPPVQPQPETNLLSEYYNASRNHKHRDLDPTRVVLPASTDNHGFPLPRHQRHHSETETGHRELNPSPRSQPVESPHIMDPQLTESSGLKSKSDQKNTKVEDPSIDARAVNIAFRTPVVEVASTVDKNQPAEDPHSDKTFAAQESADHRVQQRRKQSAQGVSTLVSHYEQLEATAHLGGTIVRPGTTVPRASTTRSVIPEALSSQTRTGVHPVVYSQSSSAPQIDRPNTAIGIRPSVSSTSQSQSRNTHVTSIKQERARFEPVPFPDKMAQNANMTVPTTTTGLREDHGFSQTSHPSDQRFLHPIPEVRPVLVSSVAPDRPGTNHRLPLDAPVLSRKISYSDGAIATDIPSRSAFKSTTTENYRVPRTGLPPDASVVDRSLQQSTENKDEQIPARQHTGGQGESITTQSQSIYPISTLVHGDAVIRKGNMGNFTRESDAIHPSQPRSRKESSPRVRPRDDQPKLSASRAGDAEDYRAQPARSGQAYGDSRGSAPALDTRYVSQRTEPTRVDPVYTAGPQALRYTPEPSQQYSQPSAYPQSSSVDDKNRNRHNSSNYPPQASQRTPPINPASVSPQRTGNSAHSNLDEETTASQNQKNSMQVKDARLAELLSPPKPNDVSHHSYLHGARKNLASKLDQQLSSSPNHSHGQLNSEGGSRPRGSSNRGEHSPRYGPGGDSSPSGAAHSPPHNQQPDITSRDYSHVRSSPNASHHTPSPRTKTITPENPGPQPRDEGSRPVSAQSSRQPPARERRQDGISDAESTLPHRHHPPSYTTYDTDTRTDEMNRPSHIPSTSGSNQIWDPQSGRTSSQKDNARKRGYDTPQSITLTHSRTRSDPQNRQEISSSRHAYNVSYNTTSIQTQASPHAPASIHATSSSAPSIPSLGQLSDQMLHTRSYSSNQQPPTREEASIAQAPPTKSTPSKRNFIAPLPPDIRSNSSSSNPQPPTPKSYEIWLPPSAQSDQIPSRSTPAPAYRRDAEREPDRTRRTSAIPRARSPSPPRRSQYLPYQPSVSDPRLANPYHYIKTRKMRTMSTVSLEAQDGAASTVIGSPTASILSQIPINVPPEQDPILAAREWTEAAPITPGQRIRRPGLVWELPEDPPPIHHQQDHRRPESRSSRSRRPRSSNSRSRETSDAD</sequence>
<feature type="compositionally biased region" description="Basic and acidic residues" evidence="1">
    <location>
        <begin position="1429"/>
        <end position="1444"/>
    </location>
</feature>
<feature type="compositionally biased region" description="Basic and acidic residues" evidence="1">
    <location>
        <begin position="1105"/>
        <end position="1114"/>
    </location>
</feature>
<feature type="compositionally biased region" description="Polar residues" evidence="1">
    <location>
        <begin position="145"/>
        <end position="168"/>
    </location>
</feature>
<feature type="compositionally biased region" description="Polar residues" evidence="1">
    <location>
        <begin position="881"/>
        <end position="912"/>
    </location>
</feature>
<feature type="compositionally biased region" description="Basic and acidic residues" evidence="1">
    <location>
        <begin position="776"/>
        <end position="791"/>
    </location>
</feature>
<comment type="caution">
    <text evidence="2">The sequence shown here is derived from an EMBL/GenBank/DDBJ whole genome shotgun (WGS) entry which is preliminary data.</text>
</comment>
<feature type="compositionally biased region" description="Basic and acidic residues" evidence="1">
    <location>
        <begin position="383"/>
        <end position="393"/>
    </location>
</feature>
<feature type="compositionally biased region" description="Low complexity" evidence="1">
    <location>
        <begin position="980"/>
        <end position="992"/>
    </location>
</feature>
<feature type="compositionally biased region" description="Basic and acidic residues" evidence="1">
    <location>
        <begin position="227"/>
        <end position="244"/>
    </location>
</feature>
<evidence type="ECO:0000256" key="1">
    <source>
        <dbReference type="SAM" id="MobiDB-lite"/>
    </source>
</evidence>
<feature type="region of interest" description="Disordered" evidence="1">
    <location>
        <begin position="353"/>
        <end position="433"/>
    </location>
</feature>
<dbReference type="OrthoDB" id="3063627at2759"/>
<name>A0A8H5G402_9AGAR</name>
<feature type="compositionally biased region" description="Low complexity" evidence="1">
    <location>
        <begin position="854"/>
        <end position="871"/>
    </location>
</feature>
<feature type="compositionally biased region" description="Polar residues" evidence="1">
    <location>
        <begin position="1118"/>
        <end position="1139"/>
    </location>
</feature>
<evidence type="ECO:0000313" key="3">
    <source>
        <dbReference type="Proteomes" id="UP000559027"/>
    </source>
</evidence>
<feature type="compositionally biased region" description="Polar residues" evidence="1">
    <location>
        <begin position="119"/>
        <end position="138"/>
    </location>
</feature>
<evidence type="ECO:0000313" key="2">
    <source>
        <dbReference type="EMBL" id="KAF5357971.1"/>
    </source>
</evidence>
<feature type="region of interest" description="Disordered" evidence="1">
    <location>
        <begin position="471"/>
        <end position="490"/>
    </location>
</feature>
<feature type="compositionally biased region" description="Basic and acidic residues" evidence="1">
    <location>
        <begin position="1301"/>
        <end position="1313"/>
    </location>
</feature>
<protein>
    <submittedName>
        <fullName evidence="2">Uncharacterized protein</fullName>
    </submittedName>
</protein>
<feature type="compositionally biased region" description="Low complexity" evidence="1">
    <location>
        <begin position="1005"/>
        <end position="1017"/>
    </location>
</feature>
<feature type="compositionally biased region" description="Low complexity" evidence="1">
    <location>
        <begin position="1260"/>
        <end position="1269"/>
    </location>
</feature>
<feature type="region of interest" description="Disordered" evidence="1">
    <location>
        <begin position="544"/>
        <end position="584"/>
    </location>
</feature>
<reference evidence="2 3" key="1">
    <citation type="journal article" date="2020" name="ISME J.">
        <title>Uncovering the hidden diversity of litter-decomposition mechanisms in mushroom-forming fungi.</title>
        <authorList>
            <person name="Floudas D."/>
            <person name="Bentzer J."/>
            <person name="Ahren D."/>
            <person name="Johansson T."/>
            <person name="Persson P."/>
            <person name="Tunlid A."/>
        </authorList>
    </citation>
    <scope>NUCLEOTIDE SEQUENCE [LARGE SCALE GENOMIC DNA]</scope>
    <source>
        <strain evidence="2 3">CBS 146.42</strain>
    </source>
</reference>
<feature type="compositionally biased region" description="Polar residues" evidence="1">
    <location>
        <begin position="51"/>
        <end position="62"/>
    </location>
</feature>
<dbReference type="EMBL" id="JAACJO010000005">
    <property type="protein sequence ID" value="KAF5357971.1"/>
    <property type="molecule type" value="Genomic_DNA"/>
</dbReference>
<feature type="region of interest" description="Disordered" evidence="1">
    <location>
        <begin position="1404"/>
        <end position="1464"/>
    </location>
</feature>
<organism evidence="2 3">
    <name type="scientific">Leucocoprinus leucothites</name>
    <dbReference type="NCBI Taxonomy" id="201217"/>
    <lineage>
        <taxon>Eukaryota</taxon>
        <taxon>Fungi</taxon>
        <taxon>Dikarya</taxon>
        <taxon>Basidiomycota</taxon>
        <taxon>Agaricomycotina</taxon>
        <taxon>Agaricomycetes</taxon>
        <taxon>Agaricomycetidae</taxon>
        <taxon>Agaricales</taxon>
        <taxon>Agaricineae</taxon>
        <taxon>Agaricaceae</taxon>
        <taxon>Leucocoprinus</taxon>
    </lineage>
</organism>
<feature type="compositionally biased region" description="Polar residues" evidence="1">
    <location>
        <begin position="1031"/>
        <end position="1051"/>
    </location>
</feature>
<feature type="compositionally biased region" description="Polar residues" evidence="1">
    <location>
        <begin position="1167"/>
        <end position="1191"/>
    </location>
</feature>
<feature type="compositionally biased region" description="Polar residues" evidence="1">
    <location>
        <begin position="250"/>
        <end position="261"/>
    </location>
</feature>
<feature type="region of interest" description="Disordered" evidence="1">
    <location>
        <begin position="1"/>
        <end position="23"/>
    </location>
</feature>
<keyword evidence="3" id="KW-1185">Reference proteome</keyword>
<feature type="compositionally biased region" description="Polar residues" evidence="1">
    <location>
        <begin position="1285"/>
        <end position="1296"/>
    </location>
</feature>
<proteinExistence type="predicted"/>
<feature type="compositionally biased region" description="Low complexity" evidence="1">
    <location>
        <begin position="565"/>
        <end position="574"/>
    </location>
</feature>
<feature type="compositionally biased region" description="Polar residues" evidence="1">
    <location>
        <begin position="90"/>
        <end position="106"/>
    </location>
</feature>
<accession>A0A8H5G402</accession>
<feature type="region of interest" description="Disordered" evidence="1">
    <location>
        <begin position="762"/>
        <end position="1344"/>
    </location>
</feature>
<feature type="compositionally biased region" description="Polar residues" evidence="1">
    <location>
        <begin position="1199"/>
        <end position="1231"/>
    </location>
</feature>
<feature type="region of interest" description="Disordered" evidence="1">
    <location>
        <begin position="39"/>
        <end position="339"/>
    </location>
</feature>
<dbReference type="Proteomes" id="UP000559027">
    <property type="component" value="Unassembled WGS sequence"/>
</dbReference>
<feature type="compositionally biased region" description="Basic and acidic residues" evidence="1">
    <location>
        <begin position="420"/>
        <end position="431"/>
    </location>
</feature>
<feature type="compositionally biased region" description="Polar residues" evidence="1">
    <location>
        <begin position="964"/>
        <end position="979"/>
    </location>
</feature>
<gene>
    <name evidence="2" type="ORF">D9756_001635</name>
</gene>
<feature type="compositionally biased region" description="Basic and acidic residues" evidence="1">
    <location>
        <begin position="315"/>
        <end position="327"/>
    </location>
</feature>